<dbReference type="Proteomes" id="UP000277294">
    <property type="component" value="Unassembled WGS sequence"/>
</dbReference>
<keyword evidence="1" id="KW-1133">Transmembrane helix</keyword>
<organism evidence="3 4">
    <name type="scientific">Pigmentiphaga humi</name>
    <dbReference type="NCBI Taxonomy" id="2478468"/>
    <lineage>
        <taxon>Bacteria</taxon>
        <taxon>Pseudomonadati</taxon>
        <taxon>Pseudomonadota</taxon>
        <taxon>Betaproteobacteria</taxon>
        <taxon>Burkholderiales</taxon>
        <taxon>Alcaligenaceae</taxon>
        <taxon>Pigmentiphaga</taxon>
    </lineage>
</organism>
<name>A0A3P4AXY7_9BURK</name>
<feature type="transmembrane region" description="Helical" evidence="1">
    <location>
        <begin position="108"/>
        <end position="129"/>
    </location>
</feature>
<keyword evidence="4" id="KW-1185">Reference proteome</keyword>
<keyword evidence="1" id="KW-0472">Membrane</keyword>
<evidence type="ECO:0000313" key="3">
    <source>
        <dbReference type="EMBL" id="VCU68939.1"/>
    </source>
</evidence>
<sequence length="148" mass="17157">MVPEKKLWERVLYAVCYEFIALVLCAPALAWAMDKPLAQMGALTLAISLIAMAWNMVYNAGFERLERRYGWQRTPPMRMAHAFGFEGGLVLLVVPFVAWWLHISLWEALVLDIGLLLFFLPYTYVYNLAYDRIRARWIAARRRGACPE</sequence>
<dbReference type="AlphaFoldDB" id="A0A3P4AXY7"/>
<evidence type="ECO:0000256" key="1">
    <source>
        <dbReference type="SAM" id="Phobius"/>
    </source>
</evidence>
<dbReference type="EMBL" id="UWPJ01000008">
    <property type="protein sequence ID" value="VCU68939.1"/>
    <property type="molecule type" value="Genomic_DNA"/>
</dbReference>
<feature type="transmembrane region" description="Helical" evidence="1">
    <location>
        <begin position="12"/>
        <end position="31"/>
    </location>
</feature>
<evidence type="ECO:0000313" key="4">
    <source>
        <dbReference type="Proteomes" id="UP000277294"/>
    </source>
</evidence>
<gene>
    <name evidence="3" type="ORF">PIGHUM_00998</name>
</gene>
<feature type="domain" description="Chlorhexidine efflux transporter" evidence="2">
    <location>
        <begin position="6"/>
        <end position="68"/>
    </location>
</feature>
<proteinExistence type="predicted"/>
<feature type="transmembrane region" description="Helical" evidence="1">
    <location>
        <begin position="37"/>
        <end position="58"/>
    </location>
</feature>
<dbReference type="RefSeq" id="WP_246012903.1">
    <property type="nucleotide sequence ID" value="NZ_UWPJ01000008.1"/>
</dbReference>
<evidence type="ECO:0000259" key="2">
    <source>
        <dbReference type="Pfam" id="PF05232"/>
    </source>
</evidence>
<reference evidence="3 4" key="1">
    <citation type="submission" date="2018-10" db="EMBL/GenBank/DDBJ databases">
        <authorList>
            <person name="Criscuolo A."/>
        </authorList>
    </citation>
    <scope>NUCLEOTIDE SEQUENCE [LARGE SCALE GENOMIC DNA]</scope>
    <source>
        <strain evidence="3">DnA1</strain>
    </source>
</reference>
<feature type="domain" description="Chlorhexidine efflux transporter" evidence="2">
    <location>
        <begin position="73"/>
        <end position="136"/>
    </location>
</feature>
<dbReference type="NCBIfam" id="NF033664">
    <property type="entry name" value="PACE_transport"/>
    <property type="match status" value="1"/>
</dbReference>
<feature type="transmembrane region" description="Helical" evidence="1">
    <location>
        <begin position="79"/>
        <end position="102"/>
    </location>
</feature>
<dbReference type="Pfam" id="PF05232">
    <property type="entry name" value="BTP"/>
    <property type="match status" value="2"/>
</dbReference>
<keyword evidence="1 3" id="KW-0812">Transmembrane</keyword>
<dbReference type="NCBIfam" id="NF033665">
    <property type="entry name" value="PACE_efflu_PCE"/>
    <property type="match status" value="1"/>
</dbReference>
<accession>A0A3P4AXY7</accession>
<dbReference type="InterPro" id="IPR058208">
    <property type="entry name" value="PACE"/>
</dbReference>
<dbReference type="InterPro" id="IPR007896">
    <property type="entry name" value="BTP_bacteria"/>
</dbReference>
<protein>
    <submittedName>
        <fullName evidence="3">Bacterial Transmembrane Pair family protein</fullName>
    </submittedName>
</protein>